<evidence type="ECO:0000313" key="2">
    <source>
        <dbReference type="EMBL" id="KAF2426244.1"/>
    </source>
</evidence>
<keyword evidence="3" id="KW-1185">Reference proteome</keyword>
<dbReference type="EMBL" id="MU007065">
    <property type="protein sequence ID" value="KAF2426244.1"/>
    <property type="molecule type" value="Genomic_DNA"/>
</dbReference>
<dbReference type="AlphaFoldDB" id="A0A9P4NL85"/>
<dbReference type="Proteomes" id="UP000800235">
    <property type="component" value="Unassembled WGS sequence"/>
</dbReference>
<proteinExistence type="predicted"/>
<gene>
    <name evidence="2" type="ORF">EJ08DRAFT_700001</name>
</gene>
<evidence type="ECO:0000313" key="3">
    <source>
        <dbReference type="Proteomes" id="UP000800235"/>
    </source>
</evidence>
<protein>
    <submittedName>
        <fullName evidence="2">Uncharacterized protein</fullName>
    </submittedName>
</protein>
<accession>A0A9P4NL85</accession>
<comment type="caution">
    <text evidence="2">The sequence shown here is derived from an EMBL/GenBank/DDBJ whole genome shotgun (WGS) entry which is preliminary data.</text>
</comment>
<reference evidence="2" key="1">
    <citation type="journal article" date="2020" name="Stud. Mycol.">
        <title>101 Dothideomycetes genomes: a test case for predicting lifestyles and emergence of pathogens.</title>
        <authorList>
            <person name="Haridas S."/>
            <person name="Albert R."/>
            <person name="Binder M."/>
            <person name="Bloem J."/>
            <person name="Labutti K."/>
            <person name="Salamov A."/>
            <person name="Andreopoulos B."/>
            <person name="Baker S."/>
            <person name="Barry K."/>
            <person name="Bills G."/>
            <person name="Bluhm B."/>
            <person name="Cannon C."/>
            <person name="Castanera R."/>
            <person name="Culley D."/>
            <person name="Daum C."/>
            <person name="Ezra D."/>
            <person name="Gonzalez J."/>
            <person name="Henrissat B."/>
            <person name="Kuo A."/>
            <person name="Liang C."/>
            <person name="Lipzen A."/>
            <person name="Lutzoni F."/>
            <person name="Magnuson J."/>
            <person name="Mondo S."/>
            <person name="Nolan M."/>
            <person name="Ohm R."/>
            <person name="Pangilinan J."/>
            <person name="Park H.-J."/>
            <person name="Ramirez L."/>
            <person name="Alfaro M."/>
            <person name="Sun H."/>
            <person name="Tritt A."/>
            <person name="Yoshinaga Y."/>
            <person name="Zwiers L.-H."/>
            <person name="Turgeon B."/>
            <person name="Goodwin S."/>
            <person name="Spatafora J."/>
            <person name="Crous P."/>
            <person name="Grigoriev I."/>
        </authorList>
    </citation>
    <scope>NUCLEOTIDE SEQUENCE</scope>
    <source>
        <strain evidence="2">CBS 130266</strain>
    </source>
</reference>
<name>A0A9P4NL85_9PEZI</name>
<feature type="compositionally biased region" description="Pro residues" evidence="1">
    <location>
        <begin position="19"/>
        <end position="30"/>
    </location>
</feature>
<organism evidence="2 3">
    <name type="scientific">Tothia fuscella</name>
    <dbReference type="NCBI Taxonomy" id="1048955"/>
    <lineage>
        <taxon>Eukaryota</taxon>
        <taxon>Fungi</taxon>
        <taxon>Dikarya</taxon>
        <taxon>Ascomycota</taxon>
        <taxon>Pezizomycotina</taxon>
        <taxon>Dothideomycetes</taxon>
        <taxon>Pleosporomycetidae</taxon>
        <taxon>Venturiales</taxon>
        <taxon>Cylindrosympodiaceae</taxon>
        <taxon>Tothia</taxon>
    </lineage>
</organism>
<sequence length="113" mass="12522">MLPARYLHPSRPTGEAGRPPSPLLPRPLGPIPSASPSRGVRGGGYRVTDTRRTRRPATAASCGYRRRRRRRRRRSTSPPRDAPGVYTASFYPASGTSLRRYSVKGPVKREILA</sequence>
<evidence type="ECO:0000256" key="1">
    <source>
        <dbReference type="SAM" id="MobiDB-lite"/>
    </source>
</evidence>
<feature type="compositionally biased region" description="Basic residues" evidence="1">
    <location>
        <begin position="64"/>
        <end position="75"/>
    </location>
</feature>
<feature type="region of interest" description="Disordered" evidence="1">
    <location>
        <begin position="1"/>
        <end position="88"/>
    </location>
</feature>